<dbReference type="Gene3D" id="2.60.120.460">
    <property type="entry name" value="YjbQ-like"/>
    <property type="match status" value="1"/>
</dbReference>
<dbReference type="Pfam" id="PF01894">
    <property type="entry name" value="YjbQ"/>
    <property type="match status" value="1"/>
</dbReference>
<sequence length="344" mass="39186">MSWTQTTFRLASKPRGCHLITNEVEKNVPELRKYRVGLANVFIQHTSASLCLNENADPDVREDMEMGLSRLVPENWPYIHSAEGPDDMPGHLKNAIIGASLNIPITDGRLNLGTWQGTFELSNMSLFDPIIKSDNNNVIQVEILTTNLIDMVKKIYNATYESQDPIELEIAWRNLKSVFIVQMLIERTRTTYEFPIELVTDQIKFSEANYKPHVVVKLPDQKGLRKKAAIFSRISKTVDIKANRQGKLQINGLSPYSSFRCNWDKLQYTSLPMVFDVNAPTAPDEIRSVRVLAATLDKVVNGSDFDVHTVAGIWENLALKLQIYLDKEFRAKVAEIFIRQFNDD</sequence>
<dbReference type="Pfam" id="PF04005">
    <property type="entry name" value="Hus1"/>
    <property type="match status" value="1"/>
</dbReference>
<gene>
    <name evidence="2" type="ORF">ALEPTO_LOCUS1891</name>
</gene>
<dbReference type="PANTHER" id="PTHR30615">
    <property type="entry name" value="UNCHARACTERIZED PROTEIN YJBQ-RELATED"/>
    <property type="match status" value="1"/>
</dbReference>
<keyword evidence="3" id="KW-1185">Reference proteome</keyword>
<evidence type="ECO:0000256" key="1">
    <source>
        <dbReference type="ARBA" id="ARBA00005534"/>
    </source>
</evidence>
<dbReference type="Proteomes" id="UP000789508">
    <property type="component" value="Unassembled WGS sequence"/>
</dbReference>
<dbReference type="InterPro" id="IPR007150">
    <property type="entry name" value="HUS1/Mec3"/>
</dbReference>
<dbReference type="GO" id="GO:0000077">
    <property type="term" value="P:DNA damage checkpoint signaling"/>
    <property type="evidence" value="ECO:0007669"/>
    <property type="project" value="InterPro"/>
</dbReference>
<dbReference type="GO" id="GO:0030896">
    <property type="term" value="C:checkpoint clamp complex"/>
    <property type="evidence" value="ECO:0007669"/>
    <property type="project" value="InterPro"/>
</dbReference>
<dbReference type="InterPro" id="IPR001602">
    <property type="entry name" value="UPF0047_YjbQ-like"/>
</dbReference>
<dbReference type="PANTHER" id="PTHR30615:SF8">
    <property type="entry name" value="UPF0047 PROTEIN C4A8.02C"/>
    <property type="match status" value="1"/>
</dbReference>
<proteinExistence type="inferred from homology"/>
<dbReference type="InterPro" id="IPR035917">
    <property type="entry name" value="YjbQ-like_sf"/>
</dbReference>
<dbReference type="NCBIfam" id="TIGR00149">
    <property type="entry name" value="TIGR00149_YjbQ"/>
    <property type="match status" value="1"/>
</dbReference>
<dbReference type="AlphaFoldDB" id="A0A9N8Z4J8"/>
<evidence type="ECO:0000313" key="3">
    <source>
        <dbReference type="Proteomes" id="UP000789508"/>
    </source>
</evidence>
<organism evidence="2 3">
    <name type="scientific">Ambispora leptoticha</name>
    <dbReference type="NCBI Taxonomy" id="144679"/>
    <lineage>
        <taxon>Eukaryota</taxon>
        <taxon>Fungi</taxon>
        <taxon>Fungi incertae sedis</taxon>
        <taxon>Mucoromycota</taxon>
        <taxon>Glomeromycotina</taxon>
        <taxon>Glomeromycetes</taxon>
        <taxon>Archaeosporales</taxon>
        <taxon>Ambisporaceae</taxon>
        <taxon>Ambispora</taxon>
    </lineage>
</organism>
<name>A0A9N8Z4J8_9GLOM</name>
<reference evidence="2" key="1">
    <citation type="submission" date="2021-06" db="EMBL/GenBank/DDBJ databases">
        <authorList>
            <person name="Kallberg Y."/>
            <person name="Tangrot J."/>
            <person name="Rosling A."/>
        </authorList>
    </citation>
    <scope>NUCLEOTIDE SEQUENCE</scope>
    <source>
        <strain evidence="2">FL130A</strain>
    </source>
</reference>
<comment type="similarity">
    <text evidence="1">Belongs to the UPF0047 family.</text>
</comment>
<dbReference type="EMBL" id="CAJVPS010000237">
    <property type="protein sequence ID" value="CAG8468401.1"/>
    <property type="molecule type" value="Genomic_DNA"/>
</dbReference>
<evidence type="ECO:0000313" key="2">
    <source>
        <dbReference type="EMBL" id="CAG8468401.1"/>
    </source>
</evidence>
<dbReference type="SUPFAM" id="SSF111038">
    <property type="entry name" value="YjbQ-like"/>
    <property type="match status" value="1"/>
</dbReference>
<protein>
    <submittedName>
        <fullName evidence="2">10805_t:CDS:1</fullName>
    </submittedName>
</protein>
<accession>A0A9N8Z4J8</accession>
<dbReference type="OrthoDB" id="10255963at2759"/>
<comment type="caution">
    <text evidence="2">The sequence shown here is derived from an EMBL/GenBank/DDBJ whole genome shotgun (WGS) entry which is preliminary data.</text>
</comment>